<dbReference type="EMBL" id="AP029172">
    <property type="protein sequence ID" value="BFD47297.1"/>
    <property type="molecule type" value="Genomic_DNA"/>
</dbReference>
<name>A0AAT9GC10_9RICK</name>
<gene>
    <name evidence="1" type="ORF">DMENIID0003_03710</name>
</gene>
<reference evidence="1" key="1">
    <citation type="submission" date="2024-01" db="EMBL/GenBank/DDBJ databases">
        <title>Sequencing the genomes of a sandfly, Sergentomyia squamirostris, and its two endosymbionts.</title>
        <authorList>
            <person name="Itokawa K."/>
            <person name="Sanjoba C."/>
        </authorList>
    </citation>
    <scope>NUCLEOTIDE SEQUENCE</scope>
    <source>
        <strain evidence="1">WSSQ</strain>
    </source>
</reference>
<dbReference type="SUPFAM" id="SSF140860">
    <property type="entry name" value="Pseudo ankyrin repeat-like"/>
    <property type="match status" value="1"/>
</dbReference>
<evidence type="ECO:0000313" key="1">
    <source>
        <dbReference type="EMBL" id="BFD47297.1"/>
    </source>
</evidence>
<proteinExistence type="predicted"/>
<sequence>MLLQRIIVDQLEKISGQSFLHKLATDKEYFKEVSRYLEENHKMSLEEFIISVYRSSGGDVNFRDYKDEAALYSVSENDNQDMVRILTSCGISIDDFNCEISNRIQEKSEQSRRISLSNNANVSHIYEIIRRITNIRDAFQHLDLRHSDKRPFIVGCITSFVSLMAINAIKGNYYNGPGSLTCIPVFHANMSNFSDFTTDRINTFASFIIGTIAYKAAQNISTLVRDVSSLLHNRLEVQKNESEIARYKKIQENVISILSEVKVGSNLSRDINC</sequence>
<evidence type="ECO:0008006" key="2">
    <source>
        <dbReference type="Google" id="ProtNLM"/>
    </source>
</evidence>
<dbReference type="AlphaFoldDB" id="A0AAT9GC10"/>
<organism evidence="1">
    <name type="scientific">Wolbachia endosymbiont of Sergentomyia squamirostris</name>
    <dbReference type="NCBI Taxonomy" id="3113640"/>
    <lineage>
        <taxon>Bacteria</taxon>
        <taxon>Pseudomonadati</taxon>
        <taxon>Pseudomonadota</taxon>
        <taxon>Alphaproteobacteria</taxon>
        <taxon>Rickettsiales</taxon>
        <taxon>Anaplasmataceae</taxon>
        <taxon>Wolbachieae</taxon>
        <taxon>Wolbachia</taxon>
    </lineage>
</organism>
<accession>A0AAT9GC10</accession>
<protein>
    <recommendedName>
        <fullName evidence="2">Ankyrin repeat domain protein</fullName>
    </recommendedName>
</protein>